<dbReference type="AlphaFoldDB" id="A0A7Z9ATK0"/>
<dbReference type="EMBL" id="CABEEP010000001">
    <property type="protein sequence ID" value="VTQ62895.1"/>
    <property type="molecule type" value="Genomic_DNA"/>
</dbReference>
<proteinExistence type="predicted"/>
<dbReference type="PANTHER" id="PTHR37299">
    <property type="entry name" value="TRANSCRIPTIONAL REGULATOR-RELATED"/>
    <property type="match status" value="1"/>
</dbReference>
<evidence type="ECO:0000313" key="1">
    <source>
        <dbReference type="EMBL" id="VTQ62895.1"/>
    </source>
</evidence>
<name>A0A7Z9ATK0_ENTHR</name>
<sequence length="148" mass="17174">MRIKFGIDNHIAQDTVKVTAHSSCEKTWGRIKEAILTTEQTIVVIDAKTNKKVSRLLSDVSSIESKEQMCHVVFTSNERYLLAVRLKIVEKQFTSYGFVRINISTLVNRSFIKAFRSTDNARVEIEMKNGSKFIVNRHYVKKFKEMWV</sequence>
<gene>
    <name evidence="1" type="ORF">NCTC12204_01125</name>
</gene>
<dbReference type="SMART" id="SM00850">
    <property type="entry name" value="LytTR"/>
    <property type="match status" value="1"/>
</dbReference>
<dbReference type="GO" id="GO:0003677">
    <property type="term" value="F:DNA binding"/>
    <property type="evidence" value="ECO:0007669"/>
    <property type="project" value="InterPro"/>
</dbReference>
<dbReference type="GO" id="GO:0000156">
    <property type="term" value="F:phosphorelay response regulator activity"/>
    <property type="evidence" value="ECO:0007669"/>
    <property type="project" value="InterPro"/>
</dbReference>
<dbReference type="PROSITE" id="PS50930">
    <property type="entry name" value="HTH_LYTTR"/>
    <property type="match status" value="1"/>
</dbReference>
<accession>A0A7Z9ATK0</accession>
<reference evidence="1 2" key="1">
    <citation type="submission" date="2019-05" db="EMBL/GenBank/DDBJ databases">
        <authorList>
            <consortium name="Pathogen Informatics"/>
        </authorList>
    </citation>
    <scope>NUCLEOTIDE SEQUENCE [LARGE SCALE GENOMIC DNA]</scope>
    <source>
        <strain evidence="1 2">NCTC12204</strain>
    </source>
</reference>
<dbReference type="PANTHER" id="PTHR37299:SF1">
    <property type="entry name" value="STAGE 0 SPORULATION PROTEIN A HOMOLOG"/>
    <property type="match status" value="1"/>
</dbReference>
<evidence type="ECO:0000313" key="2">
    <source>
        <dbReference type="Proteomes" id="UP000352698"/>
    </source>
</evidence>
<dbReference type="InterPro" id="IPR046947">
    <property type="entry name" value="LytR-like"/>
</dbReference>
<dbReference type="InterPro" id="IPR007492">
    <property type="entry name" value="LytTR_DNA-bd_dom"/>
</dbReference>
<protein>
    <submittedName>
        <fullName evidence="1">Two-component response regulator</fullName>
    </submittedName>
</protein>
<dbReference type="Pfam" id="PF04397">
    <property type="entry name" value="LytTR"/>
    <property type="match status" value="1"/>
</dbReference>
<dbReference type="Proteomes" id="UP000352698">
    <property type="component" value="Unassembled WGS sequence"/>
</dbReference>
<dbReference type="Gene3D" id="2.40.50.1020">
    <property type="entry name" value="LytTr DNA-binding domain"/>
    <property type="match status" value="1"/>
</dbReference>
<dbReference type="RefSeq" id="WP_010737375.1">
    <property type="nucleotide sequence ID" value="NZ_CABEEP010000001.1"/>
</dbReference>
<organism evidence="1 2">
    <name type="scientific">Enterococcus hirae</name>
    <dbReference type="NCBI Taxonomy" id="1354"/>
    <lineage>
        <taxon>Bacteria</taxon>
        <taxon>Bacillati</taxon>
        <taxon>Bacillota</taxon>
        <taxon>Bacilli</taxon>
        <taxon>Lactobacillales</taxon>
        <taxon>Enterococcaceae</taxon>
        <taxon>Enterococcus</taxon>
    </lineage>
</organism>
<comment type="caution">
    <text evidence="1">The sequence shown here is derived from an EMBL/GenBank/DDBJ whole genome shotgun (WGS) entry which is preliminary data.</text>
</comment>